<organism evidence="1">
    <name type="scientific">Siphoviridae sp. ctu9a31</name>
    <dbReference type="NCBI Taxonomy" id="2825712"/>
    <lineage>
        <taxon>Viruses</taxon>
        <taxon>Duplodnaviria</taxon>
        <taxon>Heunggongvirae</taxon>
        <taxon>Uroviricota</taxon>
        <taxon>Caudoviricetes</taxon>
    </lineage>
</organism>
<reference evidence="1" key="1">
    <citation type="journal article" date="2021" name="Proc. Natl. Acad. Sci. U.S.A.">
        <title>A Catalog of Tens of Thousands of Viruses from Human Metagenomes Reveals Hidden Associations with Chronic Diseases.</title>
        <authorList>
            <person name="Tisza M.J."/>
            <person name="Buck C.B."/>
        </authorList>
    </citation>
    <scope>NUCLEOTIDE SEQUENCE</scope>
    <source>
        <strain evidence="1">Ctu9a31</strain>
    </source>
</reference>
<evidence type="ECO:0000313" key="1">
    <source>
        <dbReference type="EMBL" id="DAE15824.1"/>
    </source>
</evidence>
<dbReference type="EMBL" id="BK015613">
    <property type="protein sequence ID" value="DAE15824.1"/>
    <property type="molecule type" value="Genomic_DNA"/>
</dbReference>
<sequence length="35" mass="3844">MISCLLLGKHAINQLLCLRLPIPPHINLLTPLNLG</sequence>
<name>A0A8S5Q9W4_9CAUD</name>
<accession>A0A8S5Q9W4</accession>
<protein>
    <submittedName>
        <fullName evidence="1">Uncharacterized protein</fullName>
    </submittedName>
</protein>
<proteinExistence type="predicted"/>